<accession>A0A3B0N7U9</accession>
<dbReference type="EMBL" id="UIVS01000002">
    <property type="protein sequence ID" value="SVP91066.1"/>
    <property type="molecule type" value="Genomic_DNA"/>
</dbReference>
<dbReference type="PANTHER" id="PTHR13031:SF0">
    <property type="entry name" value="RIBONUCLEASE P PROTEIN SUBUNIT P30"/>
    <property type="match status" value="1"/>
</dbReference>
<dbReference type="PANTHER" id="PTHR13031">
    <property type="entry name" value="RIBONUCLEASE P SUBUNIT P30"/>
    <property type="match status" value="1"/>
</dbReference>
<comment type="similarity">
    <text evidence="2">Belongs to the eukaryotic/archaeal RNase P protein component 3 family.</text>
</comment>
<evidence type="ECO:0000313" key="5">
    <source>
        <dbReference type="EMBL" id="SVP91066.1"/>
    </source>
</evidence>
<evidence type="ECO:0000313" key="4">
    <source>
        <dbReference type="EMBL" id="SVP90552.1"/>
    </source>
</evidence>
<sequence length="290" mass="32764">MIDLNFVWTGYENACRIVKYATSIGWSTIGFNVYFIANEQGINQMKFDDHLEDHKGNSRTNDLGPLLSNQIFPLISSISVESGLILGNNFVRRITVLLMDEFKPNSLIKFEVSNEFEIFSVIPTSKRSFQVACQNLNCDLINLNVYCYYSPFKLKRGFINSALQRGCYFEVSISDEMFKNLESVKIPGTNPTEPVNLTFLRNLPGLLKYIPPTKLVISSGTRTITNLSDPESFLRTCNELFRGFSGRDLNLKSCLTKVPNDCITKGAARMTFGTGVVSYKEENNLGRTFK</sequence>
<gene>
    <name evidence="4" type="ORF">TAT_000126100</name>
    <name evidence="5" type="ORF">TAV_000126200</name>
</gene>
<dbReference type="VEuPathDB" id="PiroplasmaDB:TA15800"/>
<proteinExistence type="inferred from homology"/>
<dbReference type="InterPro" id="IPR016195">
    <property type="entry name" value="Pol/histidinol_Pase-like"/>
</dbReference>
<evidence type="ECO:0000256" key="3">
    <source>
        <dbReference type="ARBA" id="ARBA00022694"/>
    </source>
</evidence>
<dbReference type="GO" id="GO:0003723">
    <property type="term" value="F:RNA binding"/>
    <property type="evidence" value="ECO:0007669"/>
    <property type="project" value="TreeGrafter"/>
</dbReference>
<protein>
    <submittedName>
        <fullName evidence="5">RNase P subunit p30, putative</fullName>
    </submittedName>
</protein>
<dbReference type="GO" id="GO:0008033">
    <property type="term" value="P:tRNA processing"/>
    <property type="evidence" value="ECO:0007669"/>
    <property type="project" value="UniProtKB-KW"/>
</dbReference>
<name>A0A3B0N7U9_THEAN</name>
<dbReference type="GO" id="GO:0005655">
    <property type="term" value="C:nucleolar ribonuclease P complex"/>
    <property type="evidence" value="ECO:0007669"/>
    <property type="project" value="TreeGrafter"/>
</dbReference>
<evidence type="ECO:0000256" key="2">
    <source>
        <dbReference type="ARBA" id="ARBA00007331"/>
    </source>
</evidence>
<dbReference type="InterPro" id="IPR002738">
    <property type="entry name" value="RNase_P_p30"/>
</dbReference>
<reference evidence="5" key="1">
    <citation type="submission" date="2018-07" db="EMBL/GenBank/DDBJ databases">
        <authorList>
            <person name="Quirk P.G."/>
            <person name="Krulwich T.A."/>
        </authorList>
    </citation>
    <scope>NUCLEOTIDE SEQUENCE</scope>
    <source>
        <strain evidence="5">Anand</strain>
    </source>
</reference>
<dbReference type="AlphaFoldDB" id="A0A3B0N7U9"/>
<evidence type="ECO:0000256" key="1">
    <source>
        <dbReference type="ARBA" id="ARBA00004123"/>
    </source>
</evidence>
<dbReference type="Gene3D" id="3.20.20.140">
    <property type="entry name" value="Metal-dependent hydrolases"/>
    <property type="match status" value="1"/>
</dbReference>
<dbReference type="Pfam" id="PF01876">
    <property type="entry name" value="RNase_P_p30"/>
    <property type="match status" value="1"/>
</dbReference>
<comment type="subcellular location">
    <subcellularLocation>
        <location evidence="1">Nucleus</location>
    </subcellularLocation>
</comment>
<organism evidence="5">
    <name type="scientific">Theileria annulata</name>
    <dbReference type="NCBI Taxonomy" id="5874"/>
    <lineage>
        <taxon>Eukaryota</taxon>
        <taxon>Sar</taxon>
        <taxon>Alveolata</taxon>
        <taxon>Apicomplexa</taxon>
        <taxon>Aconoidasida</taxon>
        <taxon>Piroplasmida</taxon>
        <taxon>Theileriidae</taxon>
        <taxon>Theileria</taxon>
    </lineage>
</organism>
<dbReference type="EMBL" id="UIVT01000002">
    <property type="protein sequence ID" value="SVP90552.1"/>
    <property type="molecule type" value="Genomic_DNA"/>
</dbReference>
<dbReference type="SUPFAM" id="SSF89550">
    <property type="entry name" value="PHP domain-like"/>
    <property type="match status" value="1"/>
</dbReference>
<keyword evidence="3" id="KW-0819">tRNA processing</keyword>